<comment type="caution">
    <text evidence="1">The sequence shown here is derived from an EMBL/GenBank/DDBJ whole genome shotgun (WGS) entry which is preliminary data.</text>
</comment>
<sequence>MKTFFAIGLMSGTSLDGLDLCYVQFSYPTMEFKILKAQTLEYSDEWKDRLKNSIHLSGEQLTKLDVDYGFHLGEMVASFIQNHQISDLDFIASHGHTVFHKPKEFYTLQIGNGAGIYAKTGIKTIYNFRIQDVILGGQGAPLVPIGDEILFGQYDACLNLGGFSNISFRRNEKRLAFDICPVNIILNHLAEKIGQNYDRNGEIARNGNISDELVLQLNELEFYHQAPPKSLGIEWCLETIHPILNNSQLSTEDLIASFTEHIAVQIAAIFNQNKLENCLVTGGGAYNQFLISSIQKKTTTEIILPENQRIEYKEALIFALMGLLKLENQVNVFQSVTGASKDHSTGLIVG</sequence>
<dbReference type="PANTHER" id="PTHR30605:SF0">
    <property type="entry name" value="ANHYDRO-N-ACETYLMURAMIC ACID KINASE"/>
    <property type="match status" value="1"/>
</dbReference>
<dbReference type="EMBL" id="JBEPMO010000001">
    <property type="protein sequence ID" value="MET3730510.1"/>
    <property type="molecule type" value="Genomic_DNA"/>
</dbReference>
<accession>A0ABV2LPL2</accession>
<dbReference type="Proteomes" id="UP001549146">
    <property type="component" value="Unassembled WGS sequence"/>
</dbReference>
<evidence type="ECO:0000313" key="2">
    <source>
        <dbReference type="Proteomes" id="UP001549146"/>
    </source>
</evidence>
<gene>
    <name evidence="1" type="ORF">ABID46_000062</name>
</gene>
<dbReference type="NCBIfam" id="NF007144">
    <property type="entry name" value="PRK09585.2-3"/>
    <property type="match status" value="1"/>
</dbReference>
<reference evidence="1 2" key="1">
    <citation type="submission" date="2024-06" db="EMBL/GenBank/DDBJ databases">
        <title>Genomic Encyclopedia of Type Strains, Phase IV (KMG-IV): sequencing the most valuable type-strain genomes for metagenomic binning, comparative biology and taxonomic classification.</title>
        <authorList>
            <person name="Goeker M."/>
        </authorList>
    </citation>
    <scope>NUCLEOTIDE SEQUENCE [LARGE SCALE GENOMIC DNA]</scope>
    <source>
        <strain evidence="1 2">DSM 29388</strain>
    </source>
</reference>
<dbReference type="Gene3D" id="3.30.420.40">
    <property type="match status" value="2"/>
</dbReference>
<dbReference type="GO" id="GO:0016301">
    <property type="term" value="F:kinase activity"/>
    <property type="evidence" value="ECO:0007669"/>
    <property type="project" value="UniProtKB-KW"/>
</dbReference>
<keyword evidence="1" id="KW-0418">Kinase</keyword>
<dbReference type="SUPFAM" id="SSF53067">
    <property type="entry name" value="Actin-like ATPase domain"/>
    <property type="match status" value="1"/>
</dbReference>
<dbReference type="Pfam" id="PF03702">
    <property type="entry name" value="AnmK"/>
    <property type="match status" value="1"/>
</dbReference>
<keyword evidence="2" id="KW-1185">Reference proteome</keyword>
<evidence type="ECO:0000313" key="1">
    <source>
        <dbReference type="EMBL" id="MET3730510.1"/>
    </source>
</evidence>
<protein>
    <submittedName>
        <fullName evidence="1">Anhydro-N-acetylmuramic acid kinase</fullName>
        <ecNumber evidence="1">2.7.1.170</ecNumber>
    </submittedName>
</protein>
<dbReference type="PANTHER" id="PTHR30605">
    <property type="entry name" value="ANHYDRO-N-ACETYLMURAMIC ACID KINASE"/>
    <property type="match status" value="1"/>
</dbReference>
<proteinExistence type="predicted"/>
<keyword evidence="1" id="KW-0808">Transferase</keyword>
<name>A0ABV2LPL2_9FLAO</name>
<dbReference type="InterPro" id="IPR043129">
    <property type="entry name" value="ATPase_NBD"/>
</dbReference>
<dbReference type="InterPro" id="IPR005338">
    <property type="entry name" value="Anhydro_N_Ac-Mur_kinase"/>
</dbReference>
<dbReference type="EC" id="2.7.1.170" evidence="1"/>
<dbReference type="RefSeq" id="WP_354505485.1">
    <property type="nucleotide sequence ID" value="NZ_JBEPMO010000001.1"/>
</dbReference>
<organism evidence="1 2">
    <name type="scientific">Moheibacter stercoris</name>
    <dbReference type="NCBI Taxonomy" id="1628251"/>
    <lineage>
        <taxon>Bacteria</taxon>
        <taxon>Pseudomonadati</taxon>
        <taxon>Bacteroidota</taxon>
        <taxon>Flavobacteriia</taxon>
        <taxon>Flavobacteriales</taxon>
        <taxon>Weeksellaceae</taxon>
        <taxon>Moheibacter</taxon>
    </lineage>
</organism>